<comment type="function">
    <text evidence="1">Needed for flagellar regrowth and assembly.</text>
</comment>
<evidence type="ECO:0000313" key="10">
    <source>
        <dbReference type="EMBL" id="KGE73525.1"/>
    </source>
</evidence>
<evidence type="ECO:0000256" key="3">
    <source>
        <dbReference type="ARBA" id="ARBA00016507"/>
    </source>
</evidence>
<dbReference type="GO" id="GO:0015031">
    <property type="term" value="P:protein transport"/>
    <property type="evidence" value="ECO:0007669"/>
    <property type="project" value="UniProtKB-KW"/>
</dbReference>
<comment type="similarity">
    <text evidence="2">Belongs to the FliH family.</text>
</comment>
<comment type="caution">
    <text evidence="10">The sequence shown here is derived from an EMBL/GenBank/DDBJ whole genome shotgun (WGS) entry which is preliminary data.</text>
</comment>
<feature type="domain" description="Flagellar assembly protein FliH/Type III secretion system HrpE" evidence="9">
    <location>
        <begin position="166"/>
        <end position="291"/>
    </location>
</feature>
<evidence type="ECO:0000256" key="5">
    <source>
        <dbReference type="ARBA" id="ARBA00022795"/>
    </source>
</evidence>
<dbReference type="OrthoDB" id="306494at2"/>
<keyword evidence="10" id="KW-0966">Cell projection</keyword>
<dbReference type="Proteomes" id="UP000029692">
    <property type="component" value="Unassembled WGS sequence"/>
</dbReference>
<evidence type="ECO:0000259" key="9">
    <source>
        <dbReference type="Pfam" id="PF02108"/>
    </source>
</evidence>
<sequence>MAKNLFRGGEVKFTNEKVHISPPEIMIRQQHQAQRQAVIREAEAYDGPTADDLRREAEAFKEQWDAQRERLIEDAKQEAQRIIQEAEEHAFEEVKKKNDKALAIKQEAEQEAEKMLNSAKDEATRLVDEANREAEDIREAAKKEGYQIGFSQGYEKGEEEVNRVVERVHLILTKAIDRRNEIIEESEGQLIQLVLQIAKKVIKVLSENQKNIVVNNIVQALRKLKSKADVIIRVNLLDLKTTTAHTKELIAKFERVSSITVMEDSTVGPGGCIIETDFGQIDARISSQLREIEEKILELTPISAQKKPVGT</sequence>
<dbReference type="GO" id="GO:0005829">
    <property type="term" value="C:cytosol"/>
    <property type="evidence" value="ECO:0007669"/>
    <property type="project" value="TreeGrafter"/>
</dbReference>
<evidence type="ECO:0000256" key="1">
    <source>
        <dbReference type="ARBA" id="ARBA00003041"/>
    </source>
</evidence>
<keyword evidence="11" id="KW-1185">Reference proteome</keyword>
<dbReference type="EMBL" id="JNUP01000023">
    <property type="protein sequence ID" value="KGE73525.1"/>
    <property type="molecule type" value="Genomic_DNA"/>
</dbReference>
<dbReference type="eggNOG" id="COG1317">
    <property type="taxonomic scope" value="Bacteria"/>
</dbReference>
<reference evidence="10 11" key="1">
    <citation type="submission" date="2014-05" db="EMBL/GenBank/DDBJ databases">
        <title>De novo Genome Sequence of Spirocheata sp.</title>
        <authorList>
            <person name="Shivani Y."/>
            <person name="Subhash Y."/>
            <person name="Tushar L."/>
            <person name="Sasikala C."/>
            <person name="Ramana C.V."/>
        </authorList>
    </citation>
    <scope>NUCLEOTIDE SEQUENCE [LARGE SCALE GENOMIC DNA]</scope>
    <source>
        <strain evidence="10 11">JC230</strain>
    </source>
</reference>
<dbReference type="PANTHER" id="PTHR34982:SF1">
    <property type="entry name" value="FLAGELLAR ASSEMBLY PROTEIN FLIH"/>
    <property type="match status" value="1"/>
</dbReference>
<dbReference type="GO" id="GO:0044781">
    <property type="term" value="P:bacterial-type flagellum organization"/>
    <property type="evidence" value="ECO:0007669"/>
    <property type="project" value="UniProtKB-KW"/>
</dbReference>
<gene>
    <name evidence="10" type="ORF">DC28_02335</name>
</gene>
<dbReference type="STRING" id="1480694.DC28_02335"/>
<evidence type="ECO:0000256" key="8">
    <source>
        <dbReference type="SAM" id="Coils"/>
    </source>
</evidence>
<feature type="coiled-coil region" evidence="8">
    <location>
        <begin position="50"/>
        <end position="140"/>
    </location>
</feature>
<organism evidence="10 11">
    <name type="scientific">Spirochaeta lutea</name>
    <dbReference type="NCBI Taxonomy" id="1480694"/>
    <lineage>
        <taxon>Bacteria</taxon>
        <taxon>Pseudomonadati</taxon>
        <taxon>Spirochaetota</taxon>
        <taxon>Spirochaetia</taxon>
        <taxon>Spirochaetales</taxon>
        <taxon>Spirochaetaceae</taxon>
        <taxon>Spirochaeta</taxon>
    </lineage>
</organism>
<dbReference type="InterPro" id="IPR018035">
    <property type="entry name" value="Flagellar_FliH/T3SS_HrpE"/>
</dbReference>
<dbReference type="NCBIfam" id="NF005198">
    <property type="entry name" value="PRK06669.1-3"/>
    <property type="match status" value="1"/>
</dbReference>
<dbReference type="InterPro" id="IPR051472">
    <property type="entry name" value="T3SS_Stator/FliH"/>
</dbReference>
<keyword evidence="5" id="KW-1005">Bacterial flagellum biogenesis</keyword>
<dbReference type="RefSeq" id="WP_037545336.1">
    <property type="nucleotide sequence ID" value="NZ_JNUP01000023.1"/>
</dbReference>
<dbReference type="Pfam" id="PF02108">
    <property type="entry name" value="FliH"/>
    <property type="match status" value="1"/>
</dbReference>
<evidence type="ECO:0000256" key="7">
    <source>
        <dbReference type="ARBA" id="ARBA00023225"/>
    </source>
</evidence>
<keyword evidence="10" id="KW-0969">Cilium</keyword>
<dbReference type="Gene3D" id="1.20.5.2950">
    <property type="match status" value="1"/>
</dbReference>
<keyword evidence="7" id="KW-1006">Bacterial flagellum protein export</keyword>
<evidence type="ECO:0000256" key="6">
    <source>
        <dbReference type="ARBA" id="ARBA00022927"/>
    </source>
</evidence>
<dbReference type="AlphaFoldDB" id="A0A098R046"/>
<dbReference type="PANTHER" id="PTHR34982">
    <property type="entry name" value="YOP PROTEINS TRANSLOCATION PROTEIN L"/>
    <property type="match status" value="1"/>
</dbReference>
<evidence type="ECO:0000256" key="4">
    <source>
        <dbReference type="ARBA" id="ARBA00022448"/>
    </source>
</evidence>
<keyword evidence="4" id="KW-0813">Transport</keyword>
<evidence type="ECO:0000256" key="2">
    <source>
        <dbReference type="ARBA" id="ARBA00006602"/>
    </source>
</evidence>
<evidence type="ECO:0000313" key="11">
    <source>
        <dbReference type="Proteomes" id="UP000029692"/>
    </source>
</evidence>
<accession>A0A098R046</accession>
<keyword evidence="8" id="KW-0175">Coiled coil</keyword>
<keyword evidence="6" id="KW-0653">Protein transport</keyword>
<protein>
    <recommendedName>
        <fullName evidence="3">Flagellar assembly protein FliH</fullName>
    </recommendedName>
</protein>
<keyword evidence="10" id="KW-0282">Flagellum</keyword>
<proteinExistence type="inferred from homology"/>
<name>A0A098R046_9SPIO</name>
<dbReference type="SUPFAM" id="SSF160527">
    <property type="entry name" value="V-type ATPase subunit E-like"/>
    <property type="match status" value="1"/>
</dbReference>